<accession>A0A327JYE0</accession>
<dbReference type="OrthoDB" id="9807187at2"/>
<evidence type="ECO:0000256" key="6">
    <source>
        <dbReference type="ARBA" id="ARBA00023136"/>
    </source>
</evidence>
<keyword evidence="5 7" id="KW-1133">Transmembrane helix</keyword>
<comment type="subcellular location">
    <subcellularLocation>
        <location evidence="1">Cell membrane</location>
        <topology evidence="1">Multi-pass membrane protein</topology>
    </subcellularLocation>
</comment>
<keyword evidence="4 7" id="KW-0812">Transmembrane</keyword>
<proteinExistence type="inferred from homology"/>
<evidence type="ECO:0000256" key="1">
    <source>
        <dbReference type="ARBA" id="ARBA00004651"/>
    </source>
</evidence>
<dbReference type="RefSeq" id="WP_111359986.1">
    <property type="nucleotide sequence ID" value="NZ_NHSK01000155.1"/>
</dbReference>
<dbReference type="AlphaFoldDB" id="A0A327JYE0"/>
<gene>
    <name evidence="8" type="ORF">CH338_26280</name>
</gene>
<dbReference type="EMBL" id="NPEU01000524">
    <property type="protein sequence ID" value="RAI31187.1"/>
    <property type="molecule type" value="Genomic_DNA"/>
</dbReference>
<keyword evidence="3" id="KW-1003">Cell membrane</keyword>
<reference evidence="8 9" key="1">
    <citation type="submission" date="2017-07" db="EMBL/GenBank/DDBJ databases">
        <title>Draft Genome Sequences of Select Purple Nonsulfur Bacteria.</title>
        <authorList>
            <person name="Lasarre B."/>
            <person name="Mckinlay J.B."/>
        </authorList>
    </citation>
    <scope>NUCLEOTIDE SEQUENCE [LARGE SCALE GENOMIC DNA]</scope>
    <source>
        <strain evidence="8 9">DSM 11907</strain>
    </source>
</reference>
<dbReference type="Pfam" id="PF01899">
    <property type="entry name" value="MNHE"/>
    <property type="match status" value="1"/>
</dbReference>
<comment type="caution">
    <text evidence="8">The sequence shown here is derived from an EMBL/GenBank/DDBJ whole genome shotgun (WGS) entry which is preliminary data.</text>
</comment>
<dbReference type="PANTHER" id="PTHR34584">
    <property type="entry name" value="NA(+)/H(+) ANTIPORTER SUBUNIT E1"/>
    <property type="match status" value="1"/>
</dbReference>
<dbReference type="GO" id="GO:0005886">
    <property type="term" value="C:plasma membrane"/>
    <property type="evidence" value="ECO:0007669"/>
    <property type="project" value="UniProtKB-SubCell"/>
</dbReference>
<dbReference type="InterPro" id="IPR002758">
    <property type="entry name" value="Cation_antiport_E"/>
</dbReference>
<evidence type="ECO:0000256" key="7">
    <source>
        <dbReference type="SAM" id="Phobius"/>
    </source>
</evidence>
<keyword evidence="6 7" id="KW-0472">Membrane</keyword>
<evidence type="ECO:0000256" key="3">
    <source>
        <dbReference type="ARBA" id="ARBA00022475"/>
    </source>
</evidence>
<evidence type="ECO:0000256" key="5">
    <source>
        <dbReference type="ARBA" id="ARBA00022989"/>
    </source>
</evidence>
<protein>
    <submittedName>
        <fullName evidence="8">Na+/H+ antiporter subunit E</fullName>
    </submittedName>
</protein>
<comment type="similarity">
    <text evidence="2">Belongs to the CPA3 antiporters (TC 2.A.63) subunit E family.</text>
</comment>
<dbReference type="Proteomes" id="UP000248863">
    <property type="component" value="Unassembled WGS sequence"/>
</dbReference>
<evidence type="ECO:0000256" key="4">
    <source>
        <dbReference type="ARBA" id="ARBA00022692"/>
    </source>
</evidence>
<sequence>MSTRSTRERLLPHPILSVVVAIVWIGLANDISVGNLVLGAALGLAIPAWTACWWPERPRIKRPLTIVSYIGVVAWDIVVSNIEVARLILFRRGASLRSVFVTVPLDLTTPEAITMLAGTITMTPGTVSADLSADGRSILVHCLDAADPDAVVRQIKTRYERRLKEIFE</sequence>
<dbReference type="PIRSF" id="PIRSF019239">
    <property type="entry name" value="MrpE"/>
    <property type="match status" value="1"/>
</dbReference>
<keyword evidence="9" id="KW-1185">Reference proteome</keyword>
<dbReference type="PANTHER" id="PTHR34584:SF1">
    <property type="entry name" value="NA(+)_H(+) ANTIPORTER SUBUNIT E1"/>
    <property type="match status" value="1"/>
</dbReference>
<evidence type="ECO:0000256" key="2">
    <source>
        <dbReference type="ARBA" id="ARBA00006228"/>
    </source>
</evidence>
<dbReference type="NCBIfam" id="NF006518">
    <property type="entry name" value="PRK08965.1-2"/>
    <property type="match status" value="1"/>
</dbReference>
<feature type="transmembrane region" description="Helical" evidence="7">
    <location>
        <begin position="66"/>
        <end position="89"/>
    </location>
</feature>
<feature type="transmembrane region" description="Helical" evidence="7">
    <location>
        <begin position="33"/>
        <end position="54"/>
    </location>
</feature>
<evidence type="ECO:0000313" key="8">
    <source>
        <dbReference type="EMBL" id="RAI31187.1"/>
    </source>
</evidence>
<organism evidence="8 9">
    <name type="scientific">Rhodoplanes elegans</name>
    <dbReference type="NCBI Taxonomy" id="29408"/>
    <lineage>
        <taxon>Bacteria</taxon>
        <taxon>Pseudomonadati</taxon>
        <taxon>Pseudomonadota</taxon>
        <taxon>Alphaproteobacteria</taxon>
        <taxon>Hyphomicrobiales</taxon>
        <taxon>Nitrobacteraceae</taxon>
        <taxon>Rhodoplanes</taxon>
    </lineage>
</organism>
<dbReference type="GO" id="GO:0008324">
    <property type="term" value="F:monoatomic cation transmembrane transporter activity"/>
    <property type="evidence" value="ECO:0007669"/>
    <property type="project" value="InterPro"/>
</dbReference>
<feature type="transmembrane region" description="Helical" evidence="7">
    <location>
        <begin position="10"/>
        <end position="27"/>
    </location>
</feature>
<name>A0A327JYE0_9BRAD</name>
<evidence type="ECO:0000313" key="9">
    <source>
        <dbReference type="Proteomes" id="UP000248863"/>
    </source>
</evidence>